<dbReference type="GeneID" id="67018879"/>
<dbReference type="GO" id="GO:0008270">
    <property type="term" value="F:zinc ion binding"/>
    <property type="evidence" value="ECO:0007669"/>
    <property type="project" value="UniProtKB-KW"/>
</dbReference>
<evidence type="ECO:0000313" key="14">
    <source>
        <dbReference type="Proteomes" id="UP000676310"/>
    </source>
</evidence>
<accession>A0A8J2I4X6</accession>
<dbReference type="Gene3D" id="3.30.40.10">
    <property type="entry name" value="Zinc/RING finger domain, C3HC4 (zinc finger)"/>
    <property type="match status" value="1"/>
</dbReference>
<dbReference type="InterPro" id="IPR002867">
    <property type="entry name" value="IBR_dom"/>
</dbReference>
<sequence length="420" mass="47123">MYTNTMTSAASANDGTVDPSIWTIVTHSQQKCGTCKNDLTIDDKKKGSSQYWKNCQTCREKATASQRKRRASKAAATTDATTGTQEKRRKNFDRSHAIKDFPSLLPVDDQHLAPASYRPGFAQVTGDDNRIVAQEDYKAQTSIDKVSDKPTKPTVLKPATEKECSICAEPLPAEEFPDLVDCNHDTDFCLGCFLRWLGDKVGNATTVMCPSSRCSHAVTHEDVRRHAPQDVFTRFDELSMRTFLNAETNFVYCLTEGCQSGQIHDTGVEGPIFRCAACGYRMCTAHDPVIPFHENEACTQYNERVELERVEREARDERVRVRREQDEASAAEAGRSSVECPGCGVQIQKIDGCDHMTCRWKGCMYQFCYIYRAPYVGAKGINQVGNSAHTESCLYHPKMLPAYRGRLWMMMHGHDGNEGF</sequence>
<feature type="compositionally biased region" description="Low complexity" evidence="10">
    <location>
        <begin position="73"/>
        <end position="84"/>
    </location>
</feature>
<dbReference type="Gene3D" id="1.20.120.1750">
    <property type="match status" value="1"/>
</dbReference>
<dbReference type="OrthoDB" id="1431934at2759"/>
<proteinExistence type="predicted"/>
<evidence type="ECO:0000256" key="9">
    <source>
        <dbReference type="PROSITE-ProRule" id="PRU00175"/>
    </source>
</evidence>
<dbReference type="SUPFAM" id="SSF57850">
    <property type="entry name" value="RING/U-box"/>
    <property type="match status" value="3"/>
</dbReference>
<feature type="domain" description="RING-type" evidence="11">
    <location>
        <begin position="164"/>
        <end position="213"/>
    </location>
</feature>
<keyword evidence="5" id="KW-0677">Repeat</keyword>
<evidence type="ECO:0000313" key="13">
    <source>
        <dbReference type="EMBL" id="CAG5166511.1"/>
    </source>
</evidence>
<reference evidence="13" key="1">
    <citation type="submission" date="2021-05" db="EMBL/GenBank/DDBJ databases">
        <authorList>
            <person name="Stam R."/>
        </authorList>
    </citation>
    <scope>NUCLEOTIDE SEQUENCE</scope>
    <source>
        <strain evidence="13">CS162</strain>
    </source>
</reference>
<keyword evidence="7" id="KW-0833">Ubl conjugation pathway</keyword>
<dbReference type="Pfam" id="PF22191">
    <property type="entry name" value="IBR_1"/>
    <property type="match status" value="1"/>
</dbReference>
<dbReference type="PROSITE" id="PS51873">
    <property type="entry name" value="TRIAD"/>
    <property type="match status" value="1"/>
</dbReference>
<protein>
    <recommendedName>
        <fullName evidence="2">RBR-type E3 ubiquitin transferase</fullName>
        <ecNumber evidence="2">2.3.2.31</ecNumber>
    </recommendedName>
</protein>
<dbReference type="InterPro" id="IPR044066">
    <property type="entry name" value="TRIAD_supradom"/>
</dbReference>
<evidence type="ECO:0000256" key="7">
    <source>
        <dbReference type="ARBA" id="ARBA00022786"/>
    </source>
</evidence>
<dbReference type="RefSeq" id="XP_043170496.1">
    <property type="nucleotide sequence ID" value="XM_043314561.1"/>
</dbReference>
<evidence type="ECO:0000259" key="12">
    <source>
        <dbReference type="PROSITE" id="PS51873"/>
    </source>
</evidence>
<dbReference type="CDD" id="cd20335">
    <property type="entry name" value="BRcat_RBR"/>
    <property type="match status" value="1"/>
</dbReference>
<name>A0A8J2I4X6_9PLEO</name>
<evidence type="ECO:0000256" key="4">
    <source>
        <dbReference type="ARBA" id="ARBA00022723"/>
    </source>
</evidence>
<evidence type="ECO:0000256" key="5">
    <source>
        <dbReference type="ARBA" id="ARBA00022737"/>
    </source>
</evidence>
<dbReference type="CDD" id="cd20336">
    <property type="entry name" value="Rcat_RBR"/>
    <property type="match status" value="1"/>
</dbReference>
<feature type="domain" description="RING-type" evidence="12">
    <location>
        <begin position="160"/>
        <end position="393"/>
    </location>
</feature>
<evidence type="ECO:0000256" key="6">
    <source>
        <dbReference type="ARBA" id="ARBA00022771"/>
    </source>
</evidence>
<keyword evidence="4" id="KW-0479">Metal-binding</keyword>
<evidence type="ECO:0000256" key="3">
    <source>
        <dbReference type="ARBA" id="ARBA00022679"/>
    </source>
</evidence>
<keyword evidence="14" id="KW-1185">Reference proteome</keyword>
<keyword evidence="3" id="KW-0808">Transferase</keyword>
<dbReference type="InterPro" id="IPR031127">
    <property type="entry name" value="E3_UB_ligase_RBR"/>
</dbReference>
<dbReference type="EMBL" id="CAJRGZ010000019">
    <property type="protein sequence ID" value="CAG5166511.1"/>
    <property type="molecule type" value="Genomic_DNA"/>
</dbReference>
<evidence type="ECO:0000259" key="11">
    <source>
        <dbReference type="PROSITE" id="PS50089"/>
    </source>
</evidence>
<comment type="caution">
    <text evidence="13">The sequence shown here is derived from an EMBL/GenBank/DDBJ whole genome shotgun (WGS) entry which is preliminary data.</text>
</comment>
<evidence type="ECO:0000256" key="10">
    <source>
        <dbReference type="SAM" id="MobiDB-lite"/>
    </source>
</evidence>
<feature type="region of interest" description="Disordered" evidence="10">
    <location>
        <begin position="62"/>
        <end position="95"/>
    </location>
</feature>
<dbReference type="Pfam" id="PF01485">
    <property type="entry name" value="IBR"/>
    <property type="match status" value="1"/>
</dbReference>
<dbReference type="Proteomes" id="UP000676310">
    <property type="component" value="Unassembled WGS sequence"/>
</dbReference>
<dbReference type="InterPro" id="IPR001841">
    <property type="entry name" value="Znf_RING"/>
</dbReference>
<dbReference type="PROSITE" id="PS50089">
    <property type="entry name" value="ZF_RING_2"/>
    <property type="match status" value="1"/>
</dbReference>
<dbReference type="InterPro" id="IPR013083">
    <property type="entry name" value="Znf_RING/FYVE/PHD"/>
</dbReference>
<dbReference type="EC" id="2.3.2.31" evidence="2"/>
<dbReference type="GO" id="GO:0061630">
    <property type="term" value="F:ubiquitin protein ligase activity"/>
    <property type="evidence" value="ECO:0007669"/>
    <property type="project" value="UniProtKB-EC"/>
</dbReference>
<organism evidence="13 14">
    <name type="scientific">Alternaria atra</name>
    <dbReference type="NCBI Taxonomy" id="119953"/>
    <lineage>
        <taxon>Eukaryota</taxon>
        <taxon>Fungi</taxon>
        <taxon>Dikarya</taxon>
        <taxon>Ascomycota</taxon>
        <taxon>Pezizomycotina</taxon>
        <taxon>Dothideomycetes</taxon>
        <taxon>Pleosporomycetidae</taxon>
        <taxon>Pleosporales</taxon>
        <taxon>Pleosporineae</taxon>
        <taxon>Pleosporaceae</taxon>
        <taxon>Alternaria</taxon>
        <taxon>Alternaria sect. Ulocladioides</taxon>
    </lineage>
</organism>
<evidence type="ECO:0000256" key="8">
    <source>
        <dbReference type="ARBA" id="ARBA00022833"/>
    </source>
</evidence>
<comment type="catalytic activity">
    <reaction evidence="1">
        <text>[E2 ubiquitin-conjugating enzyme]-S-ubiquitinyl-L-cysteine + [acceptor protein]-L-lysine = [E2 ubiquitin-conjugating enzyme]-L-cysteine + [acceptor protein]-N(6)-ubiquitinyl-L-lysine.</text>
        <dbReference type="EC" id="2.3.2.31"/>
    </reaction>
</comment>
<dbReference type="AlphaFoldDB" id="A0A8J2I4X6"/>
<evidence type="ECO:0000256" key="2">
    <source>
        <dbReference type="ARBA" id="ARBA00012251"/>
    </source>
</evidence>
<dbReference type="GO" id="GO:0016567">
    <property type="term" value="P:protein ubiquitination"/>
    <property type="evidence" value="ECO:0007669"/>
    <property type="project" value="InterPro"/>
</dbReference>
<dbReference type="PANTHER" id="PTHR11685">
    <property type="entry name" value="RBR FAMILY RING FINGER AND IBR DOMAIN-CONTAINING"/>
    <property type="match status" value="1"/>
</dbReference>
<keyword evidence="6 9" id="KW-0863">Zinc-finger</keyword>
<keyword evidence="8" id="KW-0862">Zinc</keyword>
<evidence type="ECO:0000256" key="1">
    <source>
        <dbReference type="ARBA" id="ARBA00001798"/>
    </source>
</evidence>
<gene>
    <name evidence="13" type="ORF">ALTATR162_LOCUS6935</name>
</gene>